<dbReference type="HOGENOM" id="CLU_031285_3_1_9"/>
<reference evidence="6 8" key="1">
    <citation type="submission" date="2014-07" db="EMBL/GenBank/DDBJ databases">
        <title>Complete genome sequence of a moderately halophilic bacterium Terribacillus aidingensis MP602, isolated from Cryptomeria fortunei in Tianmu mountain in China.</title>
        <authorList>
            <person name="Wang Y."/>
            <person name="Lu P."/>
            <person name="Zhang L."/>
        </authorList>
    </citation>
    <scope>NUCLEOTIDE SEQUENCE [LARGE SCALE GENOMIC DNA]</scope>
    <source>
        <strain evidence="6 8">MP602</strain>
    </source>
</reference>
<proteinExistence type="inferred from homology"/>
<evidence type="ECO:0000256" key="1">
    <source>
        <dbReference type="ARBA" id="ARBA00004196"/>
    </source>
</evidence>
<dbReference type="EMBL" id="CP008876">
    <property type="protein sequence ID" value="AIF67702.1"/>
    <property type="molecule type" value="Genomic_DNA"/>
</dbReference>
<reference evidence="7 9" key="2">
    <citation type="submission" date="2016-10" db="EMBL/GenBank/DDBJ databases">
        <authorList>
            <person name="Varghese N."/>
            <person name="Submissions S."/>
        </authorList>
    </citation>
    <scope>NUCLEOTIDE SEQUENCE [LARGE SCALE GENOMIC DNA]</scope>
    <source>
        <strain evidence="7 9">DSM 21619</strain>
    </source>
</reference>
<gene>
    <name evidence="6" type="ORF">GZ22_14355</name>
    <name evidence="7" type="ORF">SAMN04489762_2174</name>
</gene>
<dbReference type="Gene3D" id="3.40.190.10">
    <property type="entry name" value="Periplasmic binding protein-like II"/>
    <property type="match status" value="2"/>
</dbReference>
<name>A0A075LNY4_9BACI</name>
<dbReference type="GO" id="GO:0030313">
    <property type="term" value="C:cell envelope"/>
    <property type="evidence" value="ECO:0007669"/>
    <property type="project" value="UniProtKB-SubCell"/>
</dbReference>
<dbReference type="InterPro" id="IPR050490">
    <property type="entry name" value="Bact_solute-bd_prot1"/>
</dbReference>
<feature type="signal peptide" evidence="5">
    <location>
        <begin position="1"/>
        <end position="25"/>
    </location>
</feature>
<dbReference type="RefSeq" id="WP_038563654.1">
    <property type="nucleotide sequence ID" value="NZ_CP008876.1"/>
</dbReference>
<dbReference type="Proteomes" id="UP000027980">
    <property type="component" value="Chromosome"/>
</dbReference>
<dbReference type="PROSITE" id="PS51257">
    <property type="entry name" value="PROKAR_LIPOPROTEIN"/>
    <property type="match status" value="1"/>
</dbReference>
<accession>A0AAX2EGB9</accession>
<dbReference type="Proteomes" id="UP000199735">
    <property type="component" value="Unassembled WGS sequence"/>
</dbReference>
<evidence type="ECO:0000256" key="3">
    <source>
        <dbReference type="ARBA" id="ARBA00022448"/>
    </source>
</evidence>
<accession>A0A075LNY4</accession>
<keyword evidence="3" id="KW-0813">Transport</keyword>
<comment type="subcellular location">
    <subcellularLocation>
        <location evidence="1">Cell envelope</location>
    </subcellularLocation>
</comment>
<evidence type="ECO:0000256" key="2">
    <source>
        <dbReference type="ARBA" id="ARBA00008520"/>
    </source>
</evidence>
<dbReference type="PANTHER" id="PTHR43649:SF31">
    <property type="entry name" value="SN-GLYCEROL-3-PHOSPHATE-BINDING PERIPLASMIC PROTEIN UGPB"/>
    <property type="match status" value="1"/>
</dbReference>
<evidence type="ECO:0000256" key="5">
    <source>
        <dbReference type="SAM" id="SignalP"/>
    </source>
</evidence>
<feature type="chain" id="PRO_5001707370" evidence="5">
    <location>
        <begin position="26"/>
        <end position="442"/>
    </location>
</feature>
<protein>
    <submittedName>
        <fullName evidence="7">Carbohydrate ABC transporter substrate-binding protein, CUT1 family</fullName>
    </submittedName>
    <submittedName>
        <fullName evidence="6">Glycerol-3-phosphate ABC transporter substrate-binding protein</fullName>
    </submittedName>
</protein>
<dbReference type="OrthoDB" id="9795467at2"/>
<sequence>MKRLLAGLSVLFVLFLTACSSTDSASGTTEDGKTEIIFWHAMGGELEASVNAIVDEYNSSQDKYTVKPVYQGSYEESLTKLNTVAGTADAPAVTQIFEAGTKQMIDSGNIQPVQKFIDEENYDTSQWEENISSYYQVDGEQYSMPFNSSTPVLAYNKDAFEEAGLDPEQAPRTYSELKEAAEKLTIKEGDKTSQYGLSILNYGWFFEELLATQGGMFVDNENGREGEATKASFNDEKGQKVFELISDMYEEGTFYNSGQNWDDMRASFQTGTMAMMLDSSAGIKGLVDNADFEVGVAYLPHPDDVDPQGVIIGGASLWMAKDIEENQQQAAWDFMKYLSTAEVQAKWHVESGYFAINPAAYEEDIVKQEWEKYPQLKVTVDQLHDTVPSTATQGALISIFPEARQQIVTGMESLYQGEDPKAALDKAAAEVDTVLEKGSRSR</sequence>
<evidence type="ECO:0000313" key="8">
    <source>
        <dbReference type="Proteomes" id="UP000027980"/>
    </source>
</evidence>
<dbReference type="CDD" id="cd14748">
    <property type="entry name" value="PBP2_UgpB"/>
    <property type="match status" value="1"/>
</dbReference>
<dbReference type="GeneID" id="34221184"/>
<evidence type="ECO:0000313" key="7">
    <source>
        <dbReference type="EMBL" id="SEN40777.1"/>
    </source>
</evidence>
<dbReference type="InterPro" id="IPR006059">
    <property type="entry name" value="SBP"/>
</dbReference>
<keyword evidence="4 5" id="KW-0732">Signal</keyword>
<organism evidence="6 8">
    <name type="scientific">Terribacillus saccharophilus</name>
    <dbReference type="NCBI Taxonomy" id="361277"/>
    <lineage>
        <taxon>Bacteria</taxon>
        <taxon>Bacillati</taxon>
        <taxon>Bacillota</taxon>
        <taxon>Bacilli</taxon>
        <taxon>Bacillales</taxon>
        <taxon>Bacillaceae</taxon>
        <taxon>Terribacillus</taxon>
    </lineage>
</organism>
<dbReference type="SUPFAM" id="SSF53850">
    <property type="entry name" value="Periplasmic binding protein-like II"/>
    <property type="match status" value="1"/>
</dbReference>
<dbReference type="AlphaFoldDB" id="A0A075LNY4"/>
<dbReference type="EMBL" id="FOCD01000002">
    <property type="protein sequence ID" value="SEN40777.1"/>
    <property type="molecule type" value="Genomic_DNA"/>
</dbReference>
<dbReference type="KEGG" id="tap:GZ22_14355"/>
<evidence type="ECO:0000256" key="4">
    <source>
        <dbReference type="ARBA" id="ARBA00022729"/>
    </source>
</evidence>
<dbReference type="PANTHER" id="PTHR43649">
    <property type="entry name" value="ARABINOSE-BINDING PROTEIN-RELATED"/>
    <property type="match status" value="1"/>
</dbReference>
<evidence type="ECO:0000313" key="9">
    <source>
        <dbReference type="Proteomes" id="UP000199735"/>
    </source>
</evidence>
<dbReference type="Pfam" id="PF13416">
    <property type="entry name" value="SBP_bac_8"/>
    <property type="match status" value="1"/>
</dbReference>
<evidence type="ECO:0000313" key="6">
    <source>
        <dbReference type="EMBL" id="AIF67702.1"/>
    </source>
</evidence>
<comment type="similarity">
    <text evidence="2">Belongs to the bacterial solute-binding protein 1 family.</text>
</comment>